<proteinExistence type="predicted"/>
<name>A0ABP0AVE6_9PEZI</name>
<feature type="compositionally biased region" description="Polar residues" evidence="1">
    <location>
        <begin position="235"/>
        <end position="251"/>
    </location>
</feature>
<keyword evidence="2" id="KW-0732">Signal</keyword>
<feature type="region of interest" description="Disordered" evidence="1">
    <location>
        <begin position="231"/>
        <end position="253"/>
    </location>
</feature>
<feature type="region of interest" description="Disordered" evidence="1">
    <location>
        <begin position="178"/>
        <end position="209"/>
    </location>
</feature>
<protein>
    <submittedName>
        <fullName evidence="3">Uncharacterized protein</fullName>
    </submittedName>
</protein>
<keyword evidence="4" id="KW-1185">Reference proteome</keyword>
<dbReference type="Proteomes" id="UP001642482">
    <property type="component" value="Unassembled WGS sequence"/>
</dbReference>
<accession>A0ABP0AVE6</accession>
<reference evidence="3 4" key="1">
    <citation type="submission" date="2024-01" db="EMBL/GenBank/DDBJ databases">
        <authorList>
            <person name="Allen C."/>
            <person name="Tagirdzhanova G."/>
        </authorList>
    </citation>
    <scope>NUCLEOTIDE SEQUENCE [LARGE SCALE GENOMIC DNA]</scope>
</reference>
<evidence type="ECO:0000256" key="2">
    <source>
        <dbReference type="SAM" id="SignalP"/>
    </source>
</evidence>
<evidence type="ECO:0000313" key="3">
    <source>
        <dbReference type="EMBL" id="CAK7211203.1"/>
    </source>
</evidence>
<organism evidence="3 4">
    <name type="scientific">Sporothrix eucalyptigena</name>
    <dbReference type="NCBI Taxonomy" id="1812306"/>
    <lineage>
        <taxon>Eukaryota</taxon>
        <taxon>Fungi</taxon>
        <taxon>Dikarya</taxon>
        <taxon>Ascomycota</taxon>
        <taxon>Pezizomycotina</taxon>
        <taxon>Sordariomycetes</taxon>
        <taxon>Sordariomycetidae</taxon>
        <taxon>Ophiostomatales</taxon>
        <taxon>Ophiostomataceae</taxon>
        <taxon>Sporothrix</taxon>
    </lineage>
</organism>
<dbReference type="EMBL" id="CAWUHD010000006">
    <property type="protein sequence ID" value="CAK7211203.1"/>
    <property type="molecule type" value="Genomic_DNA"/>
</dbReference>
<comment type="caution">
    <text evidence="3">The sequence shown here is derived from an EMBL/GenBank/DDBJ whole genome shotgun (WGS) entry which is preliminary data.</text>
</comment>
<gene>
    <name evidence="3" type="ORF">SEUCBS140593_001089</name>
</gene>
<evidence type="ECO:0000313" key="4">
    <source>
        <dbReference type="Proteomes" id="UP001642482"/>
    </source>
</evidence>
<feature type="chain" id="PRO_5047049412" evidence="2">
    <location>
        <begin position="23"/>
        <end position="276"/>
    </location>
</feature>
<sequence length="276" mass="28105">MSTGKVMKLGVLALMATGQVMADNGVLTVSSSSDFITRTMGHITYTLLRPTTTYDPYPDYIEATGPTLTVTATAIETVVSTSVEMLTVTATVTSDVDSTVYPLTSPIPNIPMDVEKRDVTTVTFDGGYGTPLLSTGDTETVMGGGPSTKTVSATTTTTITGSYFVTYPTGALSVTTTTTASSSGVASDTTAISTPSTGSGSTSVSVTSTNGTLTTSVISSSVLTINSDLTVPAESETNPAPSKPTATQTAGSDRAVPQAMTWMAAMSAVVAFVFAI</sequence>
<feature type="signal peptide" evidence="2">
    <location>
        <begin position="1"/>
        <end position="22"/>
    </location>
</feature>
<evidence type="ECO:0000256" key="1">
    <source>
        <dbReference type="SAM" id="MobiDB-lite"/>
    </source>
</evidence>